<proteinExistence type="predicted"/>
<reference evidence="1 2" key="1">
    <citation type="journal article" date="2019" name="Emerg. Microbes Infect.">
        <title>Comprehensive subspecies identification of 175 nontuberculous mycobacteria species based on 7547 genomic profiles.</title>
        <authorList>
            <person name="Matsumoto Y."/>
            <person name="Kinjo T."/>
            <person name="Motooka D."/>
            <person name="Nabeya D."/>
            <person name="Jung N."/>
            <person name="Uechi K."/>
            <person name="Horii T."/>
            <person name="Iida T."/>
            <person name="Fujita J."/>
            <person name="Nakamura S."/>
        </authorList>
    </citation>
    <scope>NUCLEOTIDE SEQUENCE [LARGE SCALE GENOMIC DNA]</scope>
    <source>
        <strain evidence="1 2">JCM 15296</strain>
    </source>
</reference>
<dbReference type="Proteomes" id="UP000465609">
    <property type="component" value="Chromosome"/>
</dbReference>
<dbReference type="EMBL" id="AP022577">
    <property type="protein sequence ID" value="BBX87938.1"/>
    <property type="molecule type" value="Genomic_DNA"/>
</dbReference>
<name>A0ABN5Z1R4_9MYCO</name>
<evidence type="ECO:0000313" key="1">
    <source>
        <dbReference type="EMBL" id="BBX87938.1"/>
    </source>
</evidence>
<sequence>MFEPMFAHWPVEMIPPTRRTIDPPQPVLVDVNQLLGSRDDCFRLDRVSLRVKMEGLACFNDALPGSLHAWAQTTRGSWLALVTCEIPTGNGKGHLTIHQWCPARLVSPTHKQSP</sequence>
<keyword evidence="2" id="KW-1185">Reference proteome</keyword>
<protein>
    <submittedName>
        <fullName evidence="1">Uncharacterized protein</fullName>
    </submittedName>
</protein>
<gene>
    <name evidence="1" type="ORF">MAUB_58110</name>
</gene>
<accession>A0ABN5Z1R4</accession>
<organism evidence="1 2">
    <name type="scientific">Mycolicibacterium aubagnense</name>
    <dbReference type="NCBI Taxonomy" id="319707"/>
    <lineage>
        <taxon>Bacteria</taxon>
        <taxon>Bacillati</taxon>
        <taxon>Actinomycetota</taxon>
        <taxon>Actinomycetes</taxon>
        <taxon>Mycobacteriales</taxon>
        <taxon>Mycobacteriaceae</taxon>
        <taxon>Mycolicibacterium</taxon>
    </lineage>
</organism>
<evidence type="ECO:0000313" key="2">
    <source>
        <dbReference type="Proteomes" id="UP000465609"/>
    </source>
</evidence>